<evidence type="ECO:0000313" key="1">
    <source>
        <dbReference type="EMBL" id="JAH26253.1"/>
    </source>
</evidence>
<protein>
    <submittedName>
        <fullName evidence="1">Uncharacterized protein</fullName>
    </submittedName>
</protein>
<sequence length="57" mass="6732">MKAIHVLCCRFYVHSNVIVFGALGQCAHRYLIIQQAFGWLQKLQFNRISILHFTIQR</sequence>
<reference evidence="1" key="2">
    <citation type="journal article" date="2015" name="Fish Shellfish Immunol.">
        <title>Early steps in the European eel (Anguilla anguilla)-Vibrio vulnificus interaction in the gills: Role of the RtxA13 toxin.</title>
        <authorList>
            <person name="Callol A."/>
            <person name="Pajuelo D."/>
            <person name="Ebbesson L."/>
            <person name="Teles M."/>
            <person name="MacKenzie S."/>
            <person name="Amaro C."/>
        </authorList>
    </citation>
    <scope>NUCLEOTIDE SEQUENCE</scope>
</reference>
<reference evidence="1" key="1">
    <citation type="submission" date="2014-11" db="EMBL/GenBank/DDBJ databases">
        <authorList>
            <person name="Amaro Gonzalez C."/>
        </authorList>
    </citation>
    <scope>NUCLEOTIDE SEQUENCE</scope>
</reference>
<dbReference type="AlphaFoldDB" id="A0A0E9RD57"/>
<proteinExistence type="predicted"/>
<dbReference type="EMBL" id="GBXM01082324">
    <property type="protein sequence ID" value="JAH26253.1"/>
    <property type="molecule type" value="Transcribed_RNA"/>
</dbReference>
<organism evidence="1">
    <name type="scientific">Anguilla anguilla</name>
    <name type="common">European freshwater eel</name>
    <name type="synonym">Muraena anguilla</name>
    <dbReference type="NCBI Taxonomy" id="7936"/>
    <lineage>
        <taxon>Eukaryota</taxon>
        <taxon>Metazoa</taxon>
        <taxon>Chordata</taxon>
        <taxon>Craniata</taxon>
        <taxon>Vertebrata</taxon>
        <taxon>Euteleostomi</taxon>
        <taxon>Actinopterygii</taxon>
        <taxon>Neopterygii</taxon>
        <taxon>Teleostei</taxon>
        <taxon>Anguilliformes</taxon>
        <taxon>Anguillidae</taxon>
        <taxon>Anguilla</taxon>
    </lineage>
</organism>
<accession>A0A0E9RD57</accession>
<name>A0A0E9RD57_ANGAN</name>